<feature type="transmembrane region" description="Helical" evidence="2">
    <location>
        <begin position="61"/>
        <end position="86"/>
    </location>
</feature>
<evidence type="ECO:0000256" key="2">
    <source>
        <dbReference type="SAM" id="Phobius"/>
    </source>
</evidence>
<evidence type="ECO:0000259" key="3">
    <source>
        <dbReference type="Pfam" id="PF25278"/>
    </source>
</evidence>
<dbReference type="InterPro" id="IPR057194">
    <property type="entry name" value="DUF7872"/>
</dbReference>
<feature type="compositionally biased region" description="Polar residues" evidence="1">
    <location>
        <begin position="176"/>
        <end position="186"/>
    </location>
</feature>
<evidence type="ECO:0000313" key="4">
    <source>
        <dbReference type="EMBL" id="MBW0513198.1"/>
    </source>
</evidence>
<keyword evidence="2" id="KW-0472">Membrane</keyword>
<keyword evidence="2" id="KW-1133">Transmembrane helix</keyword>
<comment type="caution">
    <text evidence="4">The sequence shown here is derived from an EMBL/GenBank/DDBJ whole genome shotgun (WGS) entry which is preliminary data.</text>
</comment>
<feature type="region of interest" description="Disordered" evidence="1">
    <location>
        <begin position="162"/>
        <end position="219"/>
    </location>
</feature>
<protein>
    <recommendedName>
        <fullName evidence="3">DUF7872 domain-containing protein</fullName>
    </recommendedName>
</protein>
<dbReference type="Pfam" id="PF25278">
    <property type="entry name" value="DUF7872"/>
    <property type="match status" value="1"/>
</dbReference>
<feature type="compositionally biased region" description="Basic and acidic residues" evidence="1">
    <location>
        <begin position="162"/>
        <end position="175"/>
    </location>
</feature>
<organism evidence="4 5">
    <name type="scientific">Austropuccinia psidii MF-1</name>
    <dbReference type="NCBI Taxonomy" id="1389203"/>
    <lineage>
        <taxon>Eukaryota</taxon>
        <taxon>Fungi</taxon>
        <taxon>Dikarya</taxon>
        <taxon>Basidiomycota</taxon>
        <taxon>Pucciniomycotina</taxon>
        <taxon>Pucciniomycetes</taxon>
        <taxon>Pucciniales</taxon>
        <taxon>Sphaerophragmiaceae</taxon>
        <taxon>Austropuccinia</taxon>
    </lineage>
</organism>
<keyword evidence="2" id="KW-0812">Transmembrane</keyword>
<dbReference type="AlphaFoldDB" id="A0A9Q3E3J3"/>
<feature type="domain" description="DUF7872" evidence="3">
    <location>
        <begin position="221"/>
        <end position="437"/>
    </location>
</feature>
<dbReference type="PANTHER" id="PTHR33339:SF1">
    <property type="entry name" value="LYSM DOMAIN-CONTAINING PROTEIN"/>
    <property type="match status" value="1"/>
</dbReference>
<accession>A0A9Q3E3J3</accession>
<evidence type="ECO:0000256" key="1">
    <source>
        <dbReference type="SAM" id="MobiDB-lite"/>
    </source>
</evidence>
<gene>
    <name evidence="4" type="ORF">O181_052913</name>
</gene>
<dbReference type="OrthoDB" id="2501761at2759"/>
<dbReference type="Proteomes" id="UP000765509">
    <property type="component" value="Unassembled WGS sequence"/>
</dbReference>
<name>A0A9Q3E3J3_9BASI</name>
<sequence length="437" mass="46949">MNSLYRAANTAVELMSEASSSIISDLYVGGVHTFLCWAELTRLVVLLPSSDTLDDGTLSGLYGWAITTIVTGVLGTFTALLVPAFIPADAALASLAAGTAGPGLVATAEMGFGQTKDSPHPGKAAYDAARAALEARDYKTFDELQAAKDTGTIHDVFLPTQDAHHPQSKDLHQELEPSSSASQQETSPHEDSGGGHGSTSGDAPELSKRLRRRSVHHKEGPSSIMDFTRFAYMEIHLNAVKNRIQGFVVATTKFATMNPLLAKGGLAEVLANGTFLNPNPGEDELQQGGKELAQITVLSNLFQSLRYFVTIGSDPCDGNGPNGAWDKKNTLSYCTPDGLMMNIIQANKDKSSNEIPNAHLLSSKYRYSTEFLTKSAWDCQKKYGVYTNSTAPPPSSMRSDCIFQIAVCDCTLAEVADLRKRKKSTVQACREGAHLPI</sequence>
<reference evidence="4" key="1">
    <citation type="submission" date="2021-03" db="EMBL/GenBank/DDBJ databases">
        <title>Draft genome sequence of rust myrtle Austropuccinia psidii MF-1, a brazilian biotype.</title>
        <authorList>
            <person name="Quecine M.C."/>
            <person name="Pachon D.M.R."/>
            <person name="Bonatelli M.L."/>
            <person name="Correr F.H."/>
            <person name="Franceschini L.M."/>
            <person name="Leite T.F."/>
            <person name="Margarido G.R.A."/>
            <person name="Almeida C.A."/>
            <person name="Ferrarezi J.A."/>
            <person name="Labate C.A."/>
        </authorList>
    </citation>
    <scope>NUCLEOTIDE SEQUENCE</scope>
    <source>
        <strain evidence="4">MF-1</strain>
    </source>
</reference>
<evidence type="ECO:0000313" key="5">
    <source>
        <dbReference type="Proteomes" id="UP000765509"/>
    </source>
</evidence>
<proteinExistence type="predicted"/>
<keyword evidence="5" id="KW-1185">Reference proteome</keyword>
<dbReference type="EMBL" id="AVOT02023261">
    <property type="protein sequence ID" value="MBW0513198.1"/>
    <property type="molecule type" value="Genomic_DNA"/>
</dbReference>
<dbReference type="PANTHER" id="PTHR33339">
    <property type="entry name" value="LYSM DOMAIN-CONTAINING PROTEIN"/>
    <property type="match status" value="1"/>
</dbReference>